<accession>A0ABY4QW33</accession>
<organism evidence="3 4">
    <name type="scientific">Jatrophihabitans telluris</name>
    <dbReference type="NCBI Taxonomy" id="2038343"/>
    <lineage>
        <taxon>Bacteria</taxon>
        <taxon>Bacillati</taxon>
        <taxon>Actinomycetota</taxon>
        <taxon>Actinomycetes</taxon>
        <taxon>Jatrophihabitantales</taxon>
        <taxon>Jatrophihabitantaceae</taxon>
        <taxon>Jatrophihabitans</taxon>
    </lineage>
</organism>
<name>A0ABY4QW33_9ACTN</name>
<evidence type="ECO:0000256" key="1">
    <source>
        <dbReference type="SAM" id="MobiDB-lite"/>
    </source>
</evidence>
<evidence type="ECO:0000259" key="2">
    <source>
        <dbReference type="Pfam" id="PF08486"/>
    </source>
</evidence>
<dbReference type="PANTHER" id="PTHR30032:SF4">
    <property type="entry name" value="AMIDASE ENHANCER"/>
    <property type="match status" value="1"/>
</dbReference>
<dbReference type="Proteomes" id="UP001056336">
    <property type="component" value="Chromosome"/>
</dbReference>
<dbReference type="Pfam" id="PF08486">
    <property type="entry name" value="SpoIID"/>
    <property type="match status" value="1"/>
</dbReference>
<keyword evidence="4" id="KW-1185">Reference proteome</keyword>
<dbReference type="InterPro" id="IPR013486">
    <property type="entry name" value="SpoIID/LytB"/>
</dbReference>
<feature type="region of interest" description="Disordered" evidence="1">
    <location>
        <begin position="1"/>
        <end position="20"/>
    </location>
</feature>
<dbReference type="PANTHER" id="PTHR30032">
    <property type="entry name" value="N-ACETYLMURAMOYL-L-ALANINE AMIDASE-RELATED"/>
    <property type="match status" value="1"/>
</dbReference>
<sequence>MSASPFAIRPDRVGKAHRLGRTPRQRAVAAAVAVLSVAGLSFASFTPQSSAAGAEYLKATAPGSWTIVGNGNGHGHGLSQYGARGAAGAGLTYQQILAFYYPGTSLAALAGSSVRVGLTSDGAVTTIGTGAGLTLSWSGGSKALSVAGASRWRLTPSGSGFAVAYLSAGAWHTSFTVAATSAAFSASSGRVRRWLSDGSSTVYRGTLGAVRSGAGEITVNKVGLDDYVRGVVPREMPSSWQAAAVQAQAVAARSYARYAVEHNASNSYDICDTTSCQVYAGKEHDAAGGGLVYGEETGSEAAVVATAGRVLRYGSSTIFAQFSASNGGWTTDGGQPYLVAKADPYEASSGDPYLGWSRTVSQRAVASYYGLSSLAKIVINTRDGHGQWGGRITAATVYGTGGGQARSVSTTGFELADAMNIPQAWFAGTSNSLTGHLDSVVLQDGHTAVLTGWVWDPASTAGTGRVHTYVDGTGKSSTSALARPDVQASVGSGSDLLGFSVTMPVPNGAHKVCAFAAASGQSDVLLGCVVLTASDSPIGQTESVTRVSGHPGGAGTVRFSGWTFDPNLNGGPNGRVHVYVGAKGYSFAASSARPDIQSRYHLAGNQVGFSVPVAVPTGRHQICVFGINVAGAGSNRLLSCRTIG</sequence>
<dbReference type="NCBIfam" id="TIGR02669">
    <property type="entry name" value="SpoIID_LytB"/>
    <property type="match status" value="1"/>
</dbReference>
<reference evidence="3" key="2">
    <citation type="submission" date="2022-05" db="EMBL/GenBank/DDBJ databases">
        <authorList>
            <person name="Kim J.-S."/>
            <person name="Lee K."/>
            <person name="Suh M."/>
            <person name="Eom M."/>
            <person name="Kim J.-S."/>
            <person name="Kim D.-S."/>
            <person name="Ko S.-H."/>
            <person name="Shin Y."/>
            <person name="Lee J.-S."/>
        </authorList>
    </citation>
    <scope>NUCLEOTIDE SEQUENCE</scope>
    <source>
        <strain evidence="3">N237</strain>
    </source>
</reference>
<dbReference type="InterPro" id="IPR051922">
    <property type="entry name" value="Bact_Sporulation_Assoc"/>
</dbReference>
<proteinExistence type="predicted"/>
<dbReference type="InterPro" id="IPR013693">
    <property type="entry name" value="SpoIID/LytB_N"/>
</dbReference>
<evidence type="ECO:0000313" key="3">
    <source>
        <dbReference type="EMBL" id="UQX87553.1"/>
    </source>
</evidence>
<gene>
    <name evidence="3" type="ORF">M6D93_14765</name>
</gene>
<reference evidence="3" key="1">
    <citation type="journal article" date="2018" name="Int. J. Syst. Evol. Microbiol.">
        <title>Jatrophihabitans telluris sp. nov., isolated from sediment soil of lava forest wetlands and the emended description of the genus Jatrophihabitans.</title>
        <authorList>
            <person name="Lee K.C."/>
            <person name="Suh M.K."/>
            <person name="Eom M.K."/>
            <person name="Kim K.K."/>
            <person name="Kim J.S."/>
            <person name="Kim D.S."/>
            <person name="Ko S.H."/>
            <person name="Shin Y.K."/>
            <person name="Lee J.S."/>
        </authorList>
    </citation>
    <scope>NUCLEOTIDE SEQUENCE</scope>
    <source>
        <strain evidence="3">N237</strain>
    </source>
</reference>
<protein>
    <submittedName>
        <fullName evidence="3">SpoIID/LytB domain-containing protein</fullName>
    </submittedName>
</protein>
<evidence type="ECO:0000313" key="4">
    <source>
        <dbReference type="Proteomes" id="UP001056336"/>
    </source>
</evidence>
<dbReference type="EMBL" id="CP097332">
    <property type="protein sequence ID" value="UQX87553.1"/>
    <property type="molecule type" value="Genomic_DNA"/>
</dbReference>
<dbReference type="RefSeq" id="WP_249770185.1">
    <property type="nucleotide sequence ID" value="NZ_CP097332.1"/>
</dbReference>
<feature type="domain" description="Sporulation stage II protein D amidase enhancer LytB N-terminal" evidence="2">
    <location>
        <begin position="217"/>
        <end position="313"/>
    </location>
</feature>